<comment type="caution">
    <text evidence="3">The sequence shown here is derived from an EMBL/GenBank/DDBJ whole genome shotgun (WGS) entry which is preliminary data.</text>
</comment>
<feature type="signal peptide" evidence="2">
    <location>
        <begin position="1"/>
        <end position="21"/>
    </location>
</feature>
<keyword evidence="2" id="KW-0732">Signal</keyword>
<feature type="region of interest" description="Disordered" evidence="1">
    <location>
        <begin position="118"/>
        <end position="163"/>
    </location>
</feature>
<accession>A0ABU9NV30</accession>
<reference evidence="3 4" key="1">
    <citation type="submission" date="2024-03" db="EMBL/GenBank/DDBJ databases">
        <title>Two novel species of the genus Flavobacterium exhibiting potentially degradation of complex polysaccharides.</title>
        <authorList>
            <person name="Lian X."/>
        </authorList>
    </citation>
    <scope>NUCLEOTIDE SEQUENCE [LARGE SCALE GENOMIC DNA]</scope>
    <source>
        <strain evidence="3 4">N6</strain>
    </source>
</reference>
<evidence type="ECO:0000313" key="3">
    <source>
        <dbReference type="EMBL" id="MEM0577667.1"/>
    </source>
</evidence>
<feature type="chain" id="PRO_5045963372" evidence="2">
    <location>
        <begin position="22"/>
        <end position="163"/>
    </location>
</feature>
<protein>
    <submittedName>
        <fullName evidence="3">Uncharacterized protein</fullName>
    </submittedName>
</protein>
<sequence>MKAFKLFIIGILLFGATATEAQVSINVNIGTPPAWGPVGYDDVAYYFLPDIQIYFDIRKAEYIYFGNGRWIRSRRLPSYCSNYDLYRGYKVPLTDYRGNTPYVYYNTHKVKYYKGYKGKPQKARGHYKEEHRDEERQDNRRDDHHDRGHGKNHDKGNHGRGRD</sequence>
<evidence type="ECO:0000256" key="1">
    <source>
        <dbReference type="SAM" id="MobiDB-lite"/>
    </source>
</evidence>
<name>A0ABU9NV30_9FLAO</name>
<organism evidence="3 4">
    <name type="scientific">Flavobacterium polysaccharolyticum</name>
    <dbReference type="NCBI Taxonomy" id="3133148"/>
    <lineage>
        <taxon>Bacteria</taxon>
        <taxon>Pseudomonadati</taxon>
        <taxon>Bacteroidota</taxon>
        <taxon>Flavobacteriia</taxon>
        <taxon>Flavobacteriales</taxon>
        <taxon>Flavobacteriaceae</taxon>
        <taxon>Flavobacterium</taxon>
    </lineage>
</organism>
<proteinExistence type="predicted"/>
<dbReference type="EMBL" id="JBCGDP010000014">
    <property type="protein sequence ID" value="MEM0577667.1"/>
    <property type="molecule type" value="Genomic_DNA"/>
</dbReference>
<evidence type="ECO:0000256" key="2">
    <source>
        <dbReference type="SAM" id="SignalP"/>
    </source>
</evidence>
<dbReference type="Proteomes" id="UP001468798">
    <property type="component" value="Unassembled WGS sequence"/>
</dbReference>
<gene>
    <name evidence="3" type="ORF">WFZ86_14265</name>
</gene>
<evidence type="ECO:0000313" key="4">
    <source>
        <dbReference type="Proteomes" id="UP001468798"/>
    </source>
</evidence>
<keyword evidence="4" id="KW-1185">Reference proteome</keyword>
<dbReference type="RefSeq" id="WP_342692550.1">
    <property type="nucleotide sequence ID" value="NZ_JBCGDP010000014.1"/>
</dbReference>
<feature type="compositionally biased region" description="Basic and acidic residues" evidence="1">
    <location>
        <begin position="126"/>
        <end position="163"/>
    </location>
</feature>